<evidence type="ECO:0000313" key="3">
    <source>
        <dbReference type="Proteomes" id="UP000886822"/>
    </source>
</evidence>
<reference evidence="2" key="1">
    <citation type="journal article" date="2021" name="PeerJ">
        <title>Extensive microbial diversity within the chicken gut microbiome revealed by metagenomics and culture.</title>
        <authorList>
            <person name="Gilroy R."/>
            <person name="Ravi A."/>
            <person name="Getino M."/>
            <person name="Pursley I."/>
            <person name="Horton D.L."/>
            <person name="Alikhan N.F."/>
            <person name="Baker D."/>
            <person name="Gharbi K."/>
            <person name="Hall N."/>
            <person name="Watson M."/>
            <person name="Adriaenssens E.M."/>
            <person name="Foster-Nyarko E."/>
            <person name="Jarju S."/>
            <person name="Secka A."/>
            <person name="Antonio M."/>
            <person name="Oren A."/>
            <person name="Chaudhuri R.R."/>
            <person name="La Ragione R."/>
            <person name="Hildebrand F."/>
            <person name="Pallen M.J."/>
        </authorList>
    </citation>
    <scope>NUCLEOTIDE SEQUENCE</scope>
    <source>
        <strain evidence="2">CHK173-259</strain>
    </source>
</reference>
<proteinExistence type="predicted"/>
<keyword evidence="1" id="KW-0472">Membrane</keyword>
<dbReference type="AlphaFoldDB" id="A0A9D1QR45"/>
<evidence type="ECO:0000313" key="2">
    <source>
        <dbReference type="EMBL" id="HIW71273.1"/>
    </source>
</evidence>
<accession>A0A9D1QR45</accession>
<keyword evidence="1" id="KW-1133">Transmembrane helix</keyword>
<reference evidence="2" key="2">
    <citation type="submission" date="2021-04" db="EMBL/GenBank/DDBJ databases">
        <authorList>
            <person name="Gilroy R."/>
        </authorList>
    </citation>
    <scope>NUCLEOTIDE SEQUENCE</scope>
    <source>
        <strain evidence="2">CHK173-259</strain>
    </source>
</reference>
<organism evidence="2 3">
    <name type="scientific">Candidatus Levilactobacillus faecigallinarum</name>
    <dbReference type="NCBI Taxonomy" id="2838638"/>
    <lineage>
        <taxon>Bacteria</taxon>
        <taxon>Bacillati</taxon>
        <taxon>Bacillota</taxon>
        <taxon>Bacilli</taxon>
        <taxon>Lactobacillales</taxon>
        <taxon>Lactobacillaceae</taxon>
        <taxon>Levilactobacillus</taxon>
    </lineage>
</organism>
<keyword evidence="1" id="KW-0812">Transmembrane</keyword>
<gene>
    <name evidence="2" type="ORF">H9875_01470</name>
</gene>
<comment type="caution">
    <text evidence="2">The sequence shown here is derived from an EMBL/GenBank/DDBJ whole genome shotgun (WGS) entry which is preliminary data.</text>
</comment>
<protein>
    <submittedName>
        <fullName evidence="2">Uncharacterized protein</fullName>
    </submittedName>
</protein>
<evidence type="ECO:0000256" key="1">
    <source>
        <dbReference type="SAM" id="Phobius"/>
    </source>
</evidence>
<dbReference type="Proteomes" id="UP000886822">
    <property type="component" value="Unassembled WGS sequence"/>
</dbReference>
<name>A0A9D1QR45_9LACO</name>
<feature type="transmembrane region" description="Helical" evidence="1">
    <location>
        <begin position="22"/>
        <end position="44"/>
    </location>
</feature>
<dbReference type="EMBL" id="DXGJ01000015">
    <property type="protein sequence ID" value="HIW71273.1"/>
    <property type="molecule type" value="Genomic_DNA"/>
</dbReference>
<sequence>MAKLHQQTTYLLRGVQFLSDGVIRLLNLSLYLAVSLLLSGARLVSRHPNH</sequence>